<dbReference type="STRING" id="1447883.A0A2B7XPW6"/>
<dbReference type="EMBL" id="PDNA01000145">
    <property type="protein sequence ID" value="PGH10547.1"/>
    <property type="molecule type" value="Genomic_DNA"/>
</dbReference>
<dbReference type="Proteomes" id="UP000224634">
    <property type="component" value="Unassembled WGS sequence"/>
</dbReference>
<reference evidence="2 3" key="1">
    <citation type="submission" date="2017-10" db="EMBL/GenBank/DDBJ databases">
        <title>Comparative genomics in systemic dimorphic fungi from Ajellomycetaceae.</title>
        <authorList>
            <person name="Munoz J.F."/>
            <person name="Mcewen J.G."/>
            <person name="Clay O.K."/>
            <person name="Cuomo C.A."/>
        </authorList>
    </citation>
    <scope>NUCLEOTIDE SEQUENCE [LARGE SCALE GENOMIC DNA]</scope>
    <source>
        <strain evidence="2 3">UAMH7299</strain>
    </source>
</reference>
<evidence type="ECO:0000256" key="1">
    <source>
        <dbReference type="SAM" id="MobiDB-lite"/>
    </source>
</evidence>
<keyword evidence="3" id="KW-1185">Reference proteome</keyword>
<organism evidence="2 3">
    <name type="scientific">Polytolypa hystricis (strain UAMH7299)</name>
    <dbReference type="NCBI Taxonomy" id="1447883"/>
    <lineage>
        <taxon>Eukaryota</taxon>
        <taxon>Fungi</taxon>
        <taxon>Dikarya</taxon>
        <taxon>Ascomycota</taxon>
        <taxon>Pezizomycotina</taxon>
        <taxon>Eurotiomycetes</taxon>
        <taxon>Eurotiomycetidae</taxon>
        <taxon>Onygenales</taxon>
        <taxon>Onygenales incertae sedis</taxon>
        <taxon>Polytolypa</taxon>
    </lineage>
</organism>
<dbReference type="AlphaFoldDB" id="A0A2B7XPW6"/>
<comment type="caution">
    <text evidence="2">The sequence shown here is derived from an EMBL/GenBank/DDBJ whole genome shotgun (WGS) entry which is preliminary data.</text>
</comment>
<evidence type="ECO:0000313" key="2">
    <source>
        <dbReference type="EMBL" id="PGH10547.1"/>
    </source>
</evidence>
<evidence type="ECO:0008006" key="4">
    <source>
        <dbReference type="Google" id="ProtNLM"/>
    </source>
</evidence>
<proteinExistence type="predicted"/>
<evidence type="ECO:0000313" key="3">
    <source>
        <dbReference type="Proteomes" id="UP000224634"/>
    </source>
</evidence>
<dbReference type="OrthoDB" id="5326346at2759"/>
<name>A0A2B7XPW6_POLH7</name>
<feature type="region of interest" description="Disordered" evidence="1">
    <location>
        <begin position="28"/>
        <end position="59"/>
    </location>
</feature>
<sequence length="408" mass="46674">MKHDIYLVDPEGDVELVVKPGTTTLSEEEALFEDPPTPRGLQWPQQQPLDTTEDSPPIKPTTIRIRKVRDLSGRYYESFSDGMLWHADQSSGGDRVEDDQNSEAGPSGLDLFDDLKARIRVSSKHLKLASAYFRRQLEGDWRESHDLKSKGFVEIPVLGDFHAIVILMNVIHGYTRKVPRSVDLNMLTNMAILVDYYEFHEAVEVLTEMWIGNLEQSLPTTYSPDLVKWVSISFVFRKKDIFQKMTTIAQRHAKSAIQTLNLPILYRVIDEIDLRRRQSLSRIVSALHNLIVEFRKDSIPCKEGNTFECNSMLLGTLTKEMESRGLLHCDPELASFDGISFEVMVTSIRNIRSSQWASVRRTHHNDHYYNSPRSHSCQLGSHIIPFIESLEPSMCGLNLDDFLPKEAI</sequence>
<accession>A0A2B7XPW6</accession>
<protein>
    <recommendedName>
        <fullName evidence="4">BTB domain-containing protein</fullName>
    </recommendedName>
</protein>
<gene>
    <name evidence="2" type="ORF">AJ80_07493</name>
</gene>
<feature type="region of interest" description="Disordered" evidence="1">
    <location>
        <begin position="88"/>
        <end position="108"/>
    </location>
</feature>